<feature type="region of interest" description="Disordered" evidence="1">
    <location>
        <begin position="63"/>
        <end position="110"/>
    </location>
</feature>
<evidence type="ECO:0000313" key="3">
    <source>
        <dbReference type="Proteomes" id="UP000807504"/>
    </source>
</evidence>
<comment type="caution">
    <text evidence="2">The sequence shown here is derived from an EMBL/GenBank/DDBJ whole genome shotgun (WGS) entry which is preliminary data.</text>
</comment>
<dbReference type="AlphaFoldDB" id="A0A8T0G326"/>
<reference evidence="2" key="1">
    <citation type="journal article" date="2020" name="bioRxiv">
        <title>Chromosome-level reference genome of the European wasp spider Argiope bruennichi: a resource for studies on range expansion and evolutionary adaptation.</title>
        <authorList>
            <person name="Sheffer M.M."/>
            <person name="Hoppe A."/>
            <person name="Krehenwinkel H."/>
            <person name="Uhl G."/>
            <person name="Kuss A.W."/>
            <person name="Jensen L."/>
            <person name="Jensen C."/>
            <person name="Gillespie R.G."/>
            <person name="Hoff K.J."/>
            <person name="Prost S."/>
        </authorList>
    </citation>
    <scope>NUCLEOTIDE SEQUENCE</scope>
</reference>
<dbReference type="Proteomes" id="UP000807504">
    <property type="component" value="Unassembled WGS sequence"/>
</dbReference>
<reference evidence="2" key="2">
    <citation type="submission" date="2020-06" db="EMBL/GenBank/DDBJ databases">
        <authorList>
            <person name="Sheffer M."/>
        </authorList>
    </citation>
    <scope>NUCLEOTIDE SEQUENCE</scope>
</reference>
<sequence length="110" mass="12082">MTIGAGGNHVGAASTEDKSDSKVLVNINKVSDWHCAQISRSPTWREGQSADFNFFLIIIKSGSTQGRSQKESSAAFRRKKTEDGFLMTHRVTSPKQVTSVPATENEQRGR</sequence>
<evidence type="ECO:0000313" key="2">
    <source>
        <dbReference type="EMBL" id="KAF8795663.1"/>
    </source>
</evidence>
<evidence type="ECO:0000256" key="1">
    <source>
        <dbReference type="SAM" id="MobiDB-lite"/>
    </source>
</evidence>
<protein>
    <submittedName>
        <fullName evidence="2">Uncharacterized protein</fullName>
    </submittedName>
</protein>
<dbReference type="EMBL" id="JABXBU010000001">
    <property type="protein sequence ID" value="KAF8795663.1"/>
    <property type="molecule type" value="Genomic_DNA"/>
</dbReference>
<organism evidence="2 3">
    <name type="scientific">Argiope bruennichi</name>
    <name type="common">Wasp spider</name>
    <name type="synonym">Aranea bruennichi</name>
    <dbReference type="NCBI Taxonomy" id="94029"/>
    <lineage>
        <taxon>Eukaryota</taxon>
        <taxon>Metazoa</taxon>
        <taxon>Ecdysozoa</taxon>
        <taxon>Arthropoda</taxon>
        <taxon>Chelicerata</taxon>
        <taxon>Arachnida</taxon>
        <taxon>Araneae</taxon>
        <taxon>Araneomorphae</taxon>
        <taxon>Entelegynae</taxon>
        <taxon>Araneoidea</taxon>
        <taxon>Araneidae</taxon>
        <taxon>Argiope</taxon>
    </lineage>
</organism>
<gene>
    <name evidence="2" type="ORF">HNY73_000135</name>
</gene>
<feature type="compositionally biased region" description="Polar residues" evidence="1">
    <location>
        <begin position="90"/>
        <end position="104"/>
    </location>
</feature>
<accession>A0A8T0G326</accession>
<keyword evidence="3" id="KW-1185">Reference proteome</keyword>
<feature type="region of interest" description="Disordered" evidence="1">
    <location>
        <begin position="1"/>
        <end position="21"/>
    </location>
</feature>
<name>A0A8T0G326_ARGBR</name>
<proteinExistence type="predicted"/>